<feature type="region of interest" description="Disordered" evidence="1">
    <location>
        <begin position="85"/>
        <end position="106"/>
    </location>
</feature>
<dbReference type="Proteomes" id="UP001163846">
    <property type="component" value="Unassembled WGS sequence"/>
</dbReference>
<sequence>MSSQLNTILPNVVTLDSPNCGYKYAEITTVLRNKIMLYDGAPHGYYIAPHSMEGDCSLFNFVNGQNAMNAYHEFLQSQRNSNMLKYSSKPSHHMTSNSGSSSRSYPVPMRTGQISSNNSIVIDHLSQIQSFRMAGPNNNTRANTAPITPQMRESDINSLLRLEEINIGDGIPARQRKAFYYLCADVDDTVTDLEGIKFLLIIDTGSSRVPDRYDRDP</sequence>
<evidence type="ECO:0000313" key="3">
    <source>
        <dbReference type="Proteomes" id="UP001163846"/>
    </source>
</evidence>
<name>A0AA38P9B9_9AGAR</name>
<evidence type="ECO:0000313" key="2">
    <source>
        <dbReference type="EMBL" id="KAJ3838733.1"/>
    </source>
</evidence>
<dbReference type="AlphaFoldDB" id="A0AA38P9B9"/>
<feature type="compositionally biased region" description="Low complexity" evidence="1">
    <location>
        <begin position="93"/>
        <end position="104"/>
    </location>
</feature>
<dbReference type="EMBL" id="MU806166">
    <property type="protein sequence ID" value="KAJ3838733.1"/>
    <property type="molecule type" value="Genomic_DNA"/>
</dbReference>
<reference evidence="2" key="1">
    <citation type="submission" date="2022-08" db="EMBL/GenBank/DDBJ databases">
        <authorList>
            <consortium name="DOE Joint Genome Institute"/>
            <person name="Min B."/>
            <person name="Riley R."/>
            <person name="Sierra-Patev S."/>
            <person name="Naranjo-Ortiz M."/>
            <person name="Looney B."/>
            <person name="Konkel Z."/>
            <person name="Slot J.C."/>
            <person name="Sakamoto Y."/>
            <person name="Steenwyk J.L."/>
            <person name="Rokas A."/>
            <person name="Carro J."/>
            <person name="Camarero S."/>
            <person name="Ferreira P."/>
            <person name="Molpeceres G."/>
            <person name="Ruiz-Duenas F.J."/>
            <person name="Serrano A."/>
            <person name="Henrissat B."/>
            <person name="Drula E."/>
            <person name="Hughes K.W."/>
            <person name="Mata J.L."/>
            <person name="Ishikawa N.K."/>
            <person name="Vargas-Isla R."/>
            <person name="Ushijima S."/>
            <person name="Smith C.A."/>
            <person name="Ahrendt S."/>
            <person name="Andreopoulos W."/>
            <person name="He G."/>
            <person name="Labutti K."/>
            <person name="Lipzen A."/>
            <person name="Ng V."/>
            <person name="Sandor L."/>
            <person name="Barry K."/>
            <person name="Martinez A.T."/>
            <person name="Xiao Y."/>
            <person name="Gibbons J.G."/>
            <person name="Terashima K."/>
            <person name="Hibbett D.S."/>
            <person name="Grigoriev I.V."/>
        </authorList>
    </citation>
    <scope>NUCLEOTIDE SEQUENCE</scope>
    <source>
        <strain evidence="2">TFB9207</strain>
    </source>
</reference>
<accession>A0AA38P9B9</accession>
<comment type="caution">
    <text evidence="2">The sequence shown here is derived from an EMBL/GenBank/DDBJ whole genome shotgun (WGS) entry which is preliminary data.</text>
</comment>
<evidence type="ECO:0000256" key="1">
    <source>
        <dbReference type="SAM" id="MobiDB-lite"/>
    </source>
</evidence>
<organism evidence="2 3">
    <name type="scientific">Lentinula raphanica</name>
    <dbReference type="NCBI Taxonomy" id="153919"/>
    <lineage>
        <taxon>Eukaryota</taxon>
        <taxon>Fungi</taxon>
        <taxon>Dikarya</taxon>
        <taxon>Basidiomycota</taxon>
        <taxon>Agaricomycotina</taxon>
        <taxon>Agaricomycetes</taxon>
        <taxon>Agaricomycetidae</taxon>
        <taxon>Agaricales</taxon>
        <taxon>Marasmiineae</taxon>
        <taxon>Omphalotaceae</taxon>
        <taxon>Lentinula</taxon>
    </lineage>
</organism>
<proteinExistence type="predicted"/>
<protein>
    <submittedName>
        <fullName evidence="2">Uncharacterized protein</fullName>
    </submittedName>
</protein>
<gene>
    <name evidence="2" type="ORF">F5878DRAFT_618654</name>
</gene>
<keyword evidence="3" id="KW-1185">Reference proteome</keyword>